<feature type="compositionally biased region" description="Polar residues" evidence="1">
    <location>
        <begin position="564"/>
        <end position="578"/>
    </location>
</feature>
<evidence type="ECO:0000256" key="1">
    <source>
        <dbReference type="SAM" id="MobiDB-lite"/>
    </source>
</evidence>
<feature type="compositionally biased region" description="Polar residues" evidence="1">
    <location>
        <begin position="139"/>
        <end position="152"/>
    </location>
</feature>
<feature type="compositionally biased region" description="Low complexity" evidence="1">
    <location>
        <begin position="387"/>
        <end position="415"/>
    </location>
</feature>
<feature type="compositionally biased region" description="Polar residues" evidence="1">
    <location>
        <begin position="533"/>
        <end position="551"/>
    </location>
</feature>
<reference evidence="4" key="1">
    <citation type="journal article" date="2020" name="Stud. Mycol.">
        <title>101 Dothideomycetes genomes: A test case for predicting lifestyles and emergence of pathogens.</title>
        <authorList>
            <person name="Haridas S."/>
            <person name="Albert R."/>
            <person name="Binder M."/>
            <person name="Bloem J."/>
            <person name="LaButti K."/>
            <person name="Salamov A."/>
            <person name="Andreopoulos B."/>
            <person name="Baker S."/>
            <person name="Barry K."/>
            <person name="Bills G."/>
            <person name="Bluhm B."/>
            <person name="Cannon C."/>
            <person name="Castanera R."/>
            <person name="Culley D."/>
            <person name="Daum C."/>
            <person name="Ezra D."/>
            <person name="Gonzalez J."/>
            <person name="Henrissat B."/>
            <person name="Kuo A."/>
            <person name="Liang C."/>
            <person name="Lipzen A."/>
            <person name="Lutzoni F."/>
            <person name="Magnuson J."/>
            <person name="Mondo S."/>
            <person name="Nolan M."/>
            <person name="Ohm R."/>
            <person name="Pangilinan J."/>
            <person name="Park H.-J."/>
            <person name="Ramirez L."/>
            <person name="Alfaro M."/>
            <person name="Sun H."/>
            <person name="Tritt A."/>
            <person name="Yoshinaga Y."/>
            <person name="Zwiers L.-H."/>
            <person name="Turgeon B."/>
            <person name="Goodwin S."/>
            <person name="Spatafora J."/>
            <person name="Crous P."/>
            <person name="Grigoriev I."/>
        </authorList>
    </citation>
    <scope>NUCLEOTIDE SEQUENCE [LARGE SCALE GENOMIC DNA]</scope>
    <source>
        <strain evidence="4">CECT 20119</strain>
    </source>
</reference>
<feature type="region of interest" description="Disordered" evidence="1">
    <location>
        <begin position="1"/>
        <end position="26"/>
    </location>
</feature>
<dbReference type="Proteomes" id="UP000799538">
    <property type="component" value="Unassembled WGS sequence"/>
</dbReference>
<dbReference type="Pfam" id="PF11496">
    <property type="entry name" value="HDA2-3"/>
    <property type="match status" value="1"/>
</dbReference>
<accession>A0A6A6G4E3</accession>
<evidence type="ECO:0000313" key="4">
    <source>
        <dbReference type="Proteomes" id="UP000799538"/>
    </source>
</evidence>
<feature type="compositionally biased region" description="Low complexity" evidence="1">
    <location>
        <begin position="171"/>
        <end position="180"/>
    </location>
</feature>
<feature type="region of interest" description="Disordered" evidence="1">
    <location>
        <begin position="1245"/>
        <end position="1305"/>
    </location>
</feature>
<protein>
    <recommendedName>
        <fullName evidence="2">Chromo domain-containing protein</fullName>
    </recommendedName>
</protein>
<feature type="compositionally biased region" description="Polar residues" evidence="1">
    <location>
        <begin position="246"/>
        <end position="269"/>
    </location>
</feature>
<feature type="region of interest" description="Disordered" evidence="1">
    <location>
        <begin position="49"/>
        <end position="463"/>
    </location>
</feature>
<feature type="compositionally biased region" description="Low complexity" evidence="1">
    <location>
        <begin position="1275"/>
        <end position="1295"/>
    </location>
</feature>
<feature type="compositionally biased region" description="Polar residues" evidence="1">
    <location>
        <begin position="442"/>
        <end position="463"/>
    </location>
</feature>
<feature type="region of interest" description="Disordered" evidence="1">
    <location>
        <begin position="481"/>
        <end position="634"/>
    </location>
</feature>
<feature type="compositionally biased region" description="Low complexity" evidence="1">
    <location>
        <begin position="219"/>
        <end position="234"/>
    </location>
</feature>
<dbReference type="Gene3D" id="3.40.50.12360">
    <property type="match status" value="1"/>
</dbReference>
<evidence type="ECO:0000259" key="2">
    <source>
        <dbReference type="PROSITE" id="PS50013"/>
    </source>
</evidence>
<dbReference type="InterPro" id="IPR038609">
    <property type="entry name" value="HDA1_su2/3_sf"/>
</dbReference>
<feature type="compositionally biased region" description="Polar residues" evidence="1">
    <location>
        <begin position="275"/>
        <end position="287"/>
    </location>
</feature>
<feature type="compositionally biased region" description="Low complexity" evidence="1">
    <location>
        <begin position="951"/>
        <end position="963"/>
    </location>
</feature>
<feature type="region of interest" description="Disordered" evidence="1">
    <location>
        <begin position="939"/>
        <end position="1001"/>
    </location>
</feature>
<feature type="compositionally biased region" description="Polar residues" evidence="1">
    <location>
        <begin position="294"/>
        <end position="317"/>
    </location>
</feature>
<feature type="domain" description="Chromo" evidence="2">
    <location>
        <begin position="32"/>
        <end position="92"/>
    </location>
</feature>
<dbReference type="GO" id="GO:0070823">
    <property type="term" value="C:HDA1 complex"/>
    <property type="evidence" value="ECO:0007669"/>
    <property type="project" value="InterPro"/>
</dbReference>
<feature type="compositionally biased region" description="Polar residues" evidence="1">
    <location>
        <begin position="50"/>
        <end position="60"/>
    </location>
</feature>
<organism evidence="3 4">
    <name type="scientific">Elsinoe ampelina</name>
    <dbReference type="NCBI Taxonomy" id="302913"/>
    <lineage>
        <taxon>Eukaryota</taxon>
        <taxon>Fungi</taxon>
        <taxon>Dikarya</taxon>
        <taxon>Ascomycota</taxon>
        <taxon>Pezizomycotina</taxon>
        <taxon>Dothideomycetes</taxon>
        <taxon>Dothideomycetidae</taxon>
        <taxon>Myriangiales</taxon>
        <taxon>Elsinoaceae</taxon>
        <taxon>Elsinoe</taxon>
    </lineage>
</organism>
<name>A0A6A6G4E3_9PEZI</name>
<sequence>MPAKRKRNYEASTSKKRLKQDDRIELGEPDVFEVEEILEEDAKRYRIAWASNSTTGQVYSPTWEKKSNVNQEAIDDWEAKKRQRETTSTTPKRARGRPKKLATGSNTGSTSTKRRVQRRQPESSPATPIPGRSRRIIESSPSLGTPGTNTSARSRRSVTKPQEYQVEDSESPASQSQPAPHRSFEISIPQLRQSQQDQYSYHTSSPSFPSSQIITGTAPQPGESSSEQASGSQPLVDAAAAPDLTQKYSQYQHVDTSASGEDTTTSAEATRSDLQEQAESGSFQVSARSHPDQAASQSYVPPTQTTSKNSSSGSVLDNISIEVDQNVEDISDGSASSPGVPPRSRGRLEDRSSLSRGFDSSPTSSSPIEHANSPPEGLQVRSVTAESRTISQSTSRQQAASQSSKRSSPRSKAPQGATQRSQLGSPFRESGEHPQSLDNDRSASNSTNLDFKTQISYTHSTRPQRAGIGLDLLGLIQNKGVPSKTHSRNNSTGAPVDISSSSLPQPPSQWPETFRSAPPRPDTLSDLPITPTRAMNSRSPRSVPSDTTSKIQELKEAGGPITPAQRSIGMTTRSSANRAGSPALARDARSPSAVPSAEIIPMPTEEENRTSERYLTLGPEKPQDAKRKRKTLPSGIVDEPTAEAQHQLAQTTNSCDDTNLNDSTEMIAANEFLVPIFFHGGQRDTYKLSIGWDRNFIDQFLGQSWPENSPMHDKAQILVSKLHNVESHPDLLNEESFTQAQISSEQKAEWDKDTSTKFRFLHDLLAGLVDQNKHVVIDVEQGRLLDVLDNFLTGLHIEHVTAGSEDKLSQDTGLKVTLLPKHISANNSPTADFMIGFEGSITLIEEERKSLRTRADGAVGPLLYLVIPKTAEHIERYLRDDPYASMSSSRRLAILIENTGLLRNEAGLRQIHDQDSQNCAASIVMWLLDGHASSDWPVDDLPDLALKDPTSESQATTASESTQPVPASTSSKRSLDDTISPAAKKARTDGPPSSALDMPSTINPSALSLSGVTDSNHVLAASEYISDLANLRAEHEATESSLRGELSALARRLAEHVTALEELQYRYEDIRTELVKTRVERDGAYTTAATATAQLSTRDSIISKVKTERDAYKMQAEEAKAALHSHVVPELAEIQKLQTRLEEAEKDKIKLEGRVESARKEAEYVRTLYQDASSKAADMADKTTEMQDQVADLKRRASVAAQQARLASKDGANQTLRKEIRKLRLEVVDRERVLKAKDEEIARLKEKERGRMGTRGGSVPRSPGRLGSPMRLEPPRSSGVGSRAASPRRGSPAAGTLTGKSKLGR</sequence>
<feature type="compositionally biased region" description="Polar residues" evidence="1">
    <location>
        <begin position="190"/>
        <end position="203"/>
    </location>
</feature>
<dbReference type="EMBL" id="ML992512">
    <property type="protein sequence ID" value="KAF2220635.1"/>
    <property type="molecule type" value="Genomic_DNA"/>
</dbReference>
<gene>
    <name evidence="3" type="ORF">BDZ85DRAFT_29362</name>
</gene>
<evidence type="ECO:0000313" key="3">
    <source>
        <dbReference type="EMBL" id="KAF2220635.1"/>
    </source>
</evidence>
<feature type="compositionally biased region" description="Polar residues" evidence="1">
    <location>
        <begin position="354"/>
        <end position="367"/>
    </location>
</feature>
<keyword evidence="4" id="KW-1185">Reference proteome</keyword>
<dbReference type="Gene3D" id="2.40.50.40">
    <property type="match status" value="1"/>
</dbReference>
<dbReference type="InterPro" id="IPR000953">
    <property type="entry name" value="Chromo/chromo_shadow_dom"/>
</dbReference>
<dbReference type="PANTHER" id="PTHR43049:SF1">
    <property type="entry name" value="EARLY ENDOSOME ANTIGEN"/>
    <property type="match status" value="1"/>
</dbReference>
<dbReference type="InterPro" id="IPR021006">
    <property type="entry name" value="Hda2/3"/>
</dbReference>
<dbReference type="PANTHER" id="PTHR43049">
    <property type="entry name" value="EARLY ENDOSOME ANTIGEN"/>
    <property type="match status" value="1"/>
</dbReference>
<dbReference type="OrthoDB" id="3647690at2759"/>
<proteinExistence type="predicted"/>
<dbReference type="PROSITE" id="PS50013">
    <property type="entry name" value="CHROMO_2"/>
    <property type="match status" value="1"/>
</dbReference>